<dbReference type="Gene3D" id="3.40.50.150">
    <property type="entry name" value="Vaccinia Virus protein VP39"/>
    <property type="match status" value="1"/>
</dbReference>
<dbReference type="EMBL" id="PGCK01000010">
    <property type="protein sequence ID" value="MCD1295713.1"/>
    <property type="molecule type" value="Genomic_DNA"/>
</dbReference>
<gene>
    <name evidence="1" type="ORF">CUJ83_11960</name>
</gene>
<dbReference type="AlphaFoldDB" id="A0AAP2RE67"/>
<sequence>MVGGTNNTVSDKDVFSGYYADNDTILENKNEKIETSINRTYYLLSLSSYSFCLYGDILDYSFNDLKSPYILAKNIENNEIKKNVYIINTFDSITSNKDAIDSKDPGENHDLKLFDGLDFVIMNRGNGNDALLSVKNKIFSFAHVSLNEYEYNTSALEFIYERMVCGGIILIDDTGENIKGNTINNVAEDFMWDKEEPYISLSTGQCFIIKS</sequence>
<dbReference type="RefSeq" id="WP_230742569.1">
    <property type="nucleotide sequence ID" value="NZ_PGCK01000010.1"/>
</dbReference>
<evidence type="ECO:0000313" key="2">
    <source>
        <dbReference type="Proteomes" id="UP001320159"/>
    </source>
</evidence>
<proteinExistence type="predicted"/>
<keyword evidence="2" id="KW-1185">Reference proteome</keyword>
<organism evidence="1 2">
    <name type="scientific">Methanooceanicella nereidis</name>
    <dbReference type="NCBI Taxonomy" id="2052831"/>
    <lineage>
        <taxon>Archaea</taxon>
        <taxon>Methanobacteriati</taxon>
        <taxon>Methanobacteriota</taxon>
        <taxon>Stenosarchaea group</taxon>
        <taxon>Methanomicrobia</taxon>
        <taxon>Methanocellales</taxon>
        <taxon>Methanocellaceae</taxon>
        <taxon>Methanooceanicella</taxon>
    </lineage>
</organism>
<dbReference type="Proteomes" id="UP001320159">
    <property type="component" value="Unassembled WGS sequence"/>
</dbReference>
<accession>A0AAP2RE67</accession>
<evidence type="ECO:0000313" key="1">
    <source>
        <dbReference type="EMBL" id="MCD1295713.1"/>
    </source>
</evidence>
<reference evidence="1 2" key="1">
    <citation type="submission" date="2017-11" db="EMBL/GenBank/DDBJ databases">
        <title>Isolation and Characterization of Family Methanocellaceae Species from Potential Methane Hydrate Area Offshore Southwestern Taiwan.</title>
        <authorList>
            <person name="Zhang W.-L."/>
            <person name="Chen W.-C."/>
            <person name="Lai M.-C."/>
            <person name="Chen S.-C."/>
        </authorList>
    </citation>
    <scope>NUCLEOTIDE SEQUENCE [LARGE SCALE GENOMIC DNA]</scope>
    <source>
        <strain evidence="1 2">CWC-04</strain>
    </source>
</reference>
<name>A0AAP2RE67_9EURY</name>
<comment type="caution">
    <text evidence="1">The sequence shown here is derived from an EMBL/GenBank/DDBJ whole genome shotgun (WGS) entry which is preliminary data.</text>
</comment>
<dbReference type="InterPro" id="IPR029063">
    <property type="entry name" value="SAM-dependent_MTases_sf"/>
</dbReference>
<protein>
    <submittedName>
        <fullName evidence="1">Uncharacterized protein</fullName>
    </submittedName>
</protein>